<dbReference type="PROSITE" id="PS51257">
    <property type="entry name" value="PROKAR_LIPOPROTEIN"/>
    <property type="match status" value="1"/>
</dbReference>
<protein>
    <submittedName>
        <fullName evidence="1">Uncharacterized protein</fullName>
    </submittedName>
</protein>
<keyword evidence="2" id="KW-1185">Reference proteome</keyword>
<sequence length="228" mass="23126">MRREASSAPSRHRIAFAVLAPLFAVAALLVGGGCAELRTPPQDRGLPLLLSPDPGDPLRGTVRAAASDFAESGRALAGRPREAALAAARLEYLAAAVPSDPRFAPMPASVGFALLTARAELRSALGTRTEAPPRPVIVALAEAARALGAGDPAAAARALSPALFEPGGAATLQRLGELGPLPAAMLAAQQAAREMARLDADQRWFGTAATEPGVSAGQTTIGLGDAGY</sequence>
<evidence type="ECO:0000313" key="2">
    <source>
        <dbReference type="Proteomes" id="UP000597507"/>
    </source>
</evidence>
<comment type="caution">
    <text evidence="1">The sequence shown here is derived from an EMBL/GenBank/DDBJ whole genome shotgun (WGS) entry which is preliminary data.</text>
</comment>
<dbReference type="EMBL" id="BMKS01000010">
    <property type="protein sequence ID" value="GGG42028.1"/>
    <property type="molecule type" value="Genomic_DNA"/>
</dbReference>
<name>A0A8J2ZDP5_9PROT</name>
<dbReference type="Proteomes" id="UP000597507">
    <property type="component" value="Unassembled WGS sequence"/>
</dbReference>
<dbReference type="AlphaFoldDB" id="A0A8J2ZDP5"/>
<accession>A0A8J2ZDP5</accession>
<evidence type="ECO:0000313" key="1">
    <source>
        <dbReference type="EMBL" id="GGG42028.1"/>
    </source>
</evidence>
<reference evidence="1 2" key="1">
    <citation type="journal article" date="2014" name="Int. J. Syst. Evol. Microbiol.">
        <title>Complete genome sequence of Corynebacterium casei LMG S-19264T (=DSM 44701T), isolated from a smear-ripened cheese.</title>
        <authorList>
            <consortium name="US DOE Joint Genome Institute (JGI-PGF)"/>
            <person name="Walter F."/>
            <person name="Albersmeier A."/>
            <person name="Kalinowski J."/>
            <person name="Ruckert C."/>
        </authorList>
    </citation>
    <scope>NUCLEOTIDE SEQUENCE [LARGE SCALE GENOMIC DNA]</scope>
    <source>
        <strain evidence="1 2">CGMCC 1.16330</strain>
    </source>
</reference>
<gene>
    <name evidence="1" type="ORF">GCM10010964_31900</name>
</gene>
<proteinExistence type="predicted"/>
<dbReference type="RefSeq" id="WP_188901993.1">
    <property type="nucleotide sequence ID" value="NZ_BMKS01000010.1"/>
</dbReference>
<organism evidence="1 2">
    <name type="scientific">Caldovatus sediminis</name>
    <dbReference type="NCBI Taxonomy" id="2041189"/>
    <lineage>
        <taxon>Bacteria</taxon>
        <taxon>Pseudomonadati</taxon>
        <taxon>Pseudomonadota</taxon>
        <taxon>Alphaproteobacteria</taxon>
        <taxon>Acetobacterales</taxon>
        <taxon>Roseomonadaceae</taxon>
        <taxon>Caldovatus</taxon>
    </lineage>
</organism>